<feature type="compositionally biased region" description="Basic and acidic residues" evidence="1">
    <location>
        <begin position="125"/>
        <end position="139"/>
    </location>
</feature>
<feature type="compositionally biased region" description="Polar residues" evidence="1">
    <location>
        <begin position="15"/>
        <end position="31"/>
    </location>
</feature>
<proteinExistence type="predicted"/>
<organism evidence="2 3">
    <name type="scientific">Synaphobranchus kaupii</name>
    <name type="common">Kaup's arrowtooth eel</name>
    <dbReference type="NCBI Taxonomy" id="118154"/>
    <lineage>
        <taxon>Eukaryota</taxon>
        <taxon>Metazoa</taxon>
        <taxon>Chordata</taxon>
        <taxon>Craniata</taxon>
        <taxon>Vertebrata</taxon>
        <taxon>Euteleostomi</taxon>
        <taxon>Actinopterygii</taxon>
        <taxon>Neopterygii</taxon>
        <taxon>Teleostei</taxon>
        <taxon>Anguilliformes</taxon>
        <taxon>Synaphobranchidae</taxon>
        <taxon>Synaphobranchus</taxon>
    </lineage>
</organism>
<sequence>MTWVSPHHWPRLGDQSDSCHSNVTEGDNPSLASAGHSESARGASGEARRDKALPLKACVSIKTAIGTNPLITRPRIAPAFTVSSTGAAYAAKRFALTAISISDRRPFTVKACRVIFERLGGTAEEVRNRGPDRSPETAGKRTASPTRGPGVAHLLTRRHLSDSCETTAAAALTRQSLDDRRADTAPWPPAGPMAGAHWRAGKRRPERRWKVVGVGWGIGGGAKAPQ</sequence>
<feature type="region of interest" description="Disordered" evidence="1">
    <location>
        <begin position="125"/>
        <end position="152"/>
    </location>
</feature>
<dbReference type="EMBL" id="JAINUF010000008">
    <property type="protein sequence ID" value="KAJ8352733.1"/>
    <property type="molecule type" value="Genomic_DNA"/>
</dbReference>
<comment type="caution">
    <text evidence="2">The sequence shown here is derived from an EMBL/GenBank/DDBJ whole genome shotgun (WGS) entry which is preliminary data.</text>
</comment>
<dbReference type="Proteomes" id="UP001152622">
    <property type="component" value="Chromosome 8"/>
</dbReference>
<evidence type="ECO:0000313" key="2">
    <source>
        <dbReference type="EMBL" id="KAJ8352733.1"/>
    </source>
</evidence>
<protein>
    <submittedName>
        <fullName evidence="2">Uncharacterized protein</fullName>
    </submittedName>
</protein>
<name>A0A9Q1ISB7_SYNKA</name>
<keyword evidence="3" id="KW-1185">Reference proteome</keyword>
<evidence type="ECO:0000256" key="1">
    <source>
        <dbReference type="SAM" id="MobiDB-lite"/>
    </source>
</evidence>
<dbReference type="AlphaFoldDB" id="A0A9Q1ISB7"/>
<reference evidence="2" key="1">
    <citation type="journal article" date="2023" name="Science">
        <title>Genome structures resolve the early diversification of teleost fishes.</title>
        <authorList>
            <person name="Parey E."/>
            <person name="Louis A."/>
            <person name="Montfort J."/>
            <person name="Bouchez O."/>
            <person name="Roques C."/>
            <person name="Iampietro C."/>
            <person name="Lluch J."/>
            <person name="Castinel A."/>
            <person name="Donnadieu C."/>
            <person name="Desvignes T."/>
            <person name="Floi Bucao C."/>
            <person name="Jouanno E."/>
            <person name="Wen M."/>
            <person name="Mejri S."/>
            <person name="Dirks R."/>
            <person name="Jansen H."/>
            <person name="Henkel C."/>
            <person name="Chen W.J."/>
            <person name="Zahm M."/>
            <person name="Cabau C."/>
            <person name="Klopp C."/>
            <person name="Thompson A.W."/>
            <person name="Robinson-Rechavi M."/>
            <person name="Braasch I."/>
            <person name="Lecointre G."/>
            <person name="Bobe J."/>
            <person name="Postlethwait J.H."/>
            <person name="Berthelot C."/>
            <person name="Roest Crollius H."/>
            <person name="Guiguen Y."/>
        </authorList>
    </citation>
    <scope>NUCLEOTIDE SEQUENCE</scope>
    <source>
        <strain evidence="2">WJC10195</strain>
    </source>
</reference>
<evidence type="ECO:0000313" key="3">
    <source>
        <dbReference type="Proteomes" id="UP001152622"/>
    </source>
</evidence>
<feature type="region of interest" description="Disordered" evidence="1">
    <location>
        <begin position="1"/>
        <end position="48"/>
    </location>
</feature>
<accession>A0A9Q1ISB7</accession>
<gene>
    <name evidence="2" type="ORF">SKAU_G00242090</name>
</gene>
<feature type="region of interest" description="Disordered" evidence="1">
    <location>
        <begin position="175"/>
        <end position="204"/>
    </location>
</feature>